<evidence type="ECO:0000313" key="5">
    <source>
        <dbReference type="EMBL" id="SHE89609.1"/>
    </source>
</evidence>
<dbReference type="AlphaFoldDB" id="A0A1M4X7Z5"/>
<evidence type="ECO:0000256" key="3">
    <source>
        <dbReference type="SAM" id="SignalP"/>
    </source>
</evidence>
<keyword evidence="1" id="KW-0597">Phosphoprotein</keyword>
<feature type="signal peptide" evidence="3">
    <location>
        <begin position="1"/>
        <end position="16"/>
    </location>
</feature>
<dbReference type="InterPro" id="IPR015943">
    <property type="entry name" value="WD40/YVTN_repeat-like_dom_sf"/>
</dbReference>
<keyword evidence="2" id="KW-0472">Membrane</keyword>
<evidence type="ECO:0000259" key="4">
    <source>
        <dbReference type="SMART" id="SM00421"/>
    </source>
</evidence>
<evidence type="ECO:0000313" key="6">
    <source>
        <dbReference type="Proteomes" id="UP000184048"/>
    </source>
</evidence>
<dbReference type="InterPro" id="IPR011110">
    <property type="entry name" value="Reg_prop"/>
</dbReference>
<proteinExistence type="predicted"/>
<organism evidence="5 6">
    <name type="scientific">Flavisolibacter ginsengisoli DSM 18119</name>
    <dbReference type="NCBI Taxonomy" id="1121884"/>
    <lineage>
        <taxon>Bacteria</taxon>
        <taxon>Pseudomonadati</taxon>
        <taxon>Bacteroidota</taxon>
        <taxon>Chitinophagia</taxon>
        <taxon>Chitinophagales</taxon>
        <taxon>Chitinophagaceae</taxon>
        <taxon>Flavisolibacter</taxon>
    </lineage>
</organism>
<dbReference type="SUPFAM" id="SSF46894">
    <property type="entry name" value="C-terminal effector domain of the bipartite response regulators"/>
    <property type="match status" value="1"/>
</dbReference>
<dbReference type="InterPro" id="IPR011123">
    <property type="entry name" value="Y_Y_Y"/>
</dbReference>
<dbReference type="GO" id="GO:0006355">
    <property type="term" value="P:regulation of DNA-templated transcription"/>
    <property type="evidence" value="ECO:0007669"/>
    <property type="project" value="InterPro"/>
</dbReference>
<dbReference type="SUPFAM" id="SSF63829">
    <property type="entry name" value="Calcium-dependent phosphotriesterase"/>
    <property type="match status" value="1"/>
</dbReference>
<dbReference type="Pfam" id="PF07494">
    <property type="entry name" value="Reg_prop"/>
    <property type="match status" value="1"/>
</dbReference>
<dbReference type="Pfam" id="PF07495">
    <property type="entry name" value="Y_Y_Y"/>
    <property type="match status" value="1"/>
</dbReference>
<dbReference type="SMART" id="SM00421">
    <property type="entry name" value="HTH_LUXR"/>
    <property type="match status" value="1"/>
</dbReference>
<dbReference type="EMBL" id="FQUU01000004">
    <property type="protein sequence ID" value="SHE89609.1"/>
    <property type="molecule type" value="Genomic_DNA"/>
</dbReference>
<dbReference type="Gene3D" id="2.130.10.10">
    <property type="entry name" value="YVTN repeat-like/Quinoprotein amine dehydrogenase"/>
    <property type="match status" value="3"/>
</dbReference>
<protein>
    <submittedName>
        <fullName evidence="5">Two component regulator propeller</fullName>
    </submittedName>
</protein>
<accession>A0A1M4X7Z5</accession>
<reference evidence="5 6" key="1">
    <citation type="submission" date="2016-11" db="EMBL/GenBank/DDBJ databases">
        <authorList>
            <person name="Jaros S."/>
            <person name="Januszkiewicz K."/>
            <person name="Wedrychowicz H."/>
        </authorList>
    </citation>
    <scope>NUCLEOTIDE SEQUENCE [LARGE SCALE GENOMIC DNA]</scope>
    <source>
        <strain evidence="5 6">DSM 18119</strain>
    </source>
</reference>
<name>A0A1M4X7Z5_9BACT</name>
<dbReference type="GO" id="GO:0000155">
    <property type="term" value="F:phosphorelay sensor kinase activity"/>
    <property type="evidence" value="ECO:0007669"/>
    <property type="project" value="TreeGrafter"/>
</dbReference>
<keyword evidence="2" id="KW-1133">Transmembrane helix</keyword>
<dbReference type="InterPro" id="IPR016032">
    <property type="entry name" value="Sig_transdc_resp-reg_C-effctor"/>
</dbReference>
<evidence type="ECO:0000256" key="1">
    <source>
        <dbReference type="ARBA" id="ARBA00022553"/>
    </source>
</evidence>
<dbReference type="GO" id="GO:0003677">
    <property type="term" value="F:DNA binding"/>
    <property type="evidence" value="ECO:0007669"/>
    <property type="project" value="InterPro"/>
</dbReference>
<keyword evidence="3" id="KW-0732">Signal</keyword>
<dbReference type="PANTHER" id="PTHR43547:SF2">
    <property type="entry name" value="HYBRID SIGNAL TRANSDUCTION HISTIDINE KINASE C"/>
    <property type="match status" value="1"/>
</dbReference>
<dbReference type="InterPro" id="IPR013783">
    <property type="entry name" value="Ig-like_fold"/>
</dbReference>
<feature type="chain" id="PRO_5012273897" evidence="3">
    <location>
        <begin position="17"/>
        <end position="972"/>
    </location>
</feature>
<gene>
    <name evidence="5" type="ORF">SAMN02745131_01375</name>
</gene>
<dbReference type="PANTHER" id="PTHR43547">
    <property type="entry name" value="TWO-COMPONENT HISTIDINE KINASE"/>
    <property type="match status" value="1"/>
</dbReference>
<keyword evidence="2" id="KW-0812">Transmembrane</keyword>
<dbReference type="STRING" id="1121884.SAMN02745131_01375"/>
<dbReference type="Gene3D" id="2.60.40.10">
    <property type="entry name" value="Immunoglobulins"/>
    <property type="match status" value="1"/>
</dbReference>
<dbReference type="Proteomes" id="UP000184048">
    <property type="component" value="Unassembled WGS sequence"/>
</dbReference>
<feature type="domain" description="HTH luxR-type" evidence="4">
    <location>
        <begin position="900"/>
        <end position="957"/>
    </location>
</feature>
<dbReference type="OrthoDB" id="9809670at2"/>
<dbReference type="InterPro" id="IPR036388">
    <property type="entry name" value="WH-like_DNA-bd_sf"/>
</dbReference>
<keyword evidence="6" id="KW-1185">Reference proteome</keyword>
<dbReference type="Gene3D" id="1.10.10.10">
    <property type="entry name" value="Winged helix-like DNA-binding domain superfamily/Winged helix DNA-binding domain"/>
    <property type="match status" value="1"/>
</dbReference>
<sequence length="972" mass="110992">MRKLLLLLFFPINLYAQNTIGFPDVINYSKSSYSAGLQNWDIKQDKNGVIYIANNEGLLSYDGRYWKLYPLPNRTIVRSLEIGPDNRIYVGGQDELGYFLPGANGKLQYHSLVPEIPAKDRSFGDVWDIIAFKKDVFFRSSSKIFRLTDETITSFAAPLEWAFMGVCRGELYAQDFQAGLLHFVSSTWKPLGIQSELPLSDPLTAILPVGQDSALVTTLKNGIFYLNRKGITKFNSVNNQLFKDARIYSAVSINSDWVGLATNNNGIYIIDHKGNIIQGFSRKEQIQNNNVLSIFLDNQGNLWLGLDNGIAFIAYNSAIKHISPLTGDASGYAVMRHDGSLFMGTSNGLYQVPLQPVKDLSFSKGNFSLVRGTSGQTWSLSEINDQLLLGHHEGAFIIKGNEAVQVSHKAGFWNFVPLSSTLASSQIVAGHYKGLQFFDYRGGSFIPSFDLPWFSESSRFVAIDQDDNIWVSHPYHGVFRISKNADGAYVEKTYTDKNGLPSLLNNHAYKIKNRVLIATEKGVYQYNAQKDAFEPSPYYQKLLGNQSLRYLKEDAEGNIWFIHEKNLGLADLSGQEPHILYLPELNNKMLSGFEFIYPIDESNVFMGGETGFYHINLAKYKKTVPELRVQVRTVRITGKKDSLLFGGYFKNVNEKQLQDSKDIPELSYSWKTLHFEFASTLFGYQANLEYSYRLDGFEDNWSEWTRRTEKEYTNLPAGNYRFEVKVRNNLGNESAVSGYAFTILPPWYQSTIAKLFYLLLLLAIIYGVYRWQHKKFQLQHKKFEEEQQKLLYIHELERNKTESELVALRNQKLESDINFKNSELASSAMHLVKKGELLTKVKGELTQVMKRLENEQAISELKKMIKTLSEDDQVDKEWENFTKHFDTVHSDFVVRVKEKHPAITGNEMKLCAYLRMNLSTKEIAQLMNISVRGVEISRYRLRKKLGIPTEMNLFEYLIGLNGEDKAKGKSQN</sequence>
<dbReference type="InterPro" id="IPR000792">
    <property type="entry name" value="Tscrpt_reg_LuxR_C"/>
</dbReference>
<dbReference type="RefSeq" id="WP_072834585.1">
    <property type="nucleotide sequence ID" value="NZ_FQUU01000004.1"/>
</dbReference>
<feature type="transmembrane region" description="Helical" evidence="2">
    <location>
        <begin position="747"/>
        <end position="769"/>
    </location>
</feature>
<evidence type="ECO:0000256" key="2">
    <source>
        <dbReference type="SAM" id="Phobius"/>
    </source>
</evidence>